<feature type="transmembrane region" description="Helical" evidence="4">
    <location>
        <begin position="119"/>
        <end position="138"/>
    </location>
</feature>
<feature type="transmembrane region" description="Helical" evidence="4">
    <location>
        <begin position="150"/>
        <end position="168"/>
    </location>
</feature>
<evidence type="ECO:0000313" key="6">
    <source>
        <dbReference type="EMBL" id="MCH7411004.1"/>
    </source>
</evidence>
<evidence type="ECO:0000256" key="3">
    <source>
        <dbReference type="ARBA" id="ARBA00023136"/>
    </source>
</evidence>
<gene>
    <name evidence="6" type="ORF">MM239_16475</name>
</gene>
<comment type="caution">
    <text evidence="6">The sequence shown here is derived from an EMBL/GenBank/DDBJ whole genome shotgun (WGS) entry which is preliminary data.</text>
</comment>
<dbReference type="RefSeq" id="WP_241349359.1">
    <property type="nucleotide sequence ID" value="NZ_JAKZGP010000053.1"/>
</dbReference>
<dbReference type="SUPFAM" id="SSF103473">
    <property type="entry name" value="MFS general substrate transporter"/>
    <property type="match status" value="1"/>
</dbReference>
<name>A0ABS9V3P7_9BACT</name>
<dbReference type="PANTHER" id="PTHR23531">
    <property type="entry name" value="QUINOLENE RESISTANCE PROTEIN NORA"/>
    <property type="match status" value="1"/>
</dbReference>
<feature type="domain" description="Major facilitator superfamily (MFS) profile" evidence="5">
    <location>
        <begin position="21"/>
        <end position="397"/>
    </location>
</feature>
<reference evidence="6" key="1">
    <citation type="submission" date="2022-03" db="EMBL/GenBank/DDBJ databases">
        <title>De novo assembled genomes of Belliella spp. (Cyclobacteriaceae) strains.</title>
        <authorList>
            <person name="Szabo A."/>
            <person name="Korponai K."/>
            <person name="Felfoldi T."/>
        </authorList>
    </citation>
    <scope>NUCLEOTIDE SEQUENCE</scope>
    <source>
        <strain evidence="6">DSM 111904</strain>
    </source>
</reference>
<keyword evidence="3 4" id="KW-0472">Membrane</keyword>
<proteinExistence type="predicted"/>
<feature type="transmembrane region" description="Helical" evidence="4">
    <location>
        <begin position="86"/>
        <end position="113"/>
    </location>
</feature>
<feature type="transmembrane region" description="Helical" evidence="4">
    <location>
        <begin position="342"/>
        <end position="365"/>
    </location>
</feature>
<dbReference type="CDD" id="cd17489">
    <property type="entry name" value="MFS_YfcJ_like"/>
    <property type="match status" value="1"/>
</dbReference>
<dbReference type="Pfam" id="PF07690">
    <property type="entry name" value="MFS_1"/>
    <property type="match status" value="1"/>
</dbReference>
<evidence type="ECO:0000259" key="5">
    <source>
        <dbReference type="PROSITE" id="PS50850"/>
    </source>
</evidence>
<feature type="transmembrane region" description="Helical" evidence="4">
    <location>
        <begin position="371"/>
        <end position="392"/>
    </location>
</feature>
<accession>A0ABS9V3P7</accession>
<evidence type="ECO:0000256" key="2">
    <source>
        <dbReference type="ARBA" id="ARBA00022989"/>
    </source>
</evidence>
<dbReference type="InterPro" id="IPR011701">
    <property type="entry name" value="MFS"/>
</dbReference>
<evidence type="ECO:0000313" key="7">
    <source>
        <dbReference type="Proteomes" id="UP001165489"/>
    </source>
</evidence>
<feature type="transmembrane region" description="Helical" evidence="4">
    <location>
        <begin position="254"/>
        <end position="271"/>
    </location>
</feature>
<feature type="transmembrane region" description="Helical" evidence="4">
    <location>
        <begin position="12"/>
        <end position="35"/>
    </location>
</feature>
<keyword evidence="1 4" id="KW-0812">Transmembrane</keyword>
<organism evidence="6 7">
    <name type="scientific">Belliella filtrata</name>
    <dbReference type="NCBI Taxonomy" id="2923435"/>
    <lineage>
        <taxon>Bacteria</taxon>
        <taxon>Pseudomonadati</taxon>
        <taxon>Bacteroidota</taxon>
        <taxon>Cytophagia</taxon>
        <taxon>Cytophagales</taxon>
        <taxon>Cyclobacteriaceae</taxon>
        <taxon>Belliella</taxon>
    </lineage>
</organism>
<dbReference type="PRINTS" id="PR01036">
    <property type="entry name" value="TCRTETB"/>
</dbReference>
<evidence type="ECO:0000256" key="4">
    <source>
        <dbReference type="SAM" id="Phobius"/>
    </source>
</evidence>
<dbReference type="EMBL" id="JAKZGP010000053">
    <property type="protein sequence ID" value="MCH7411004.1"/>
    <property type="molecule type" value="Genomic_DNA"/>
</dbReference>
<dbReference type="InterPro" id="IPR020846">
    <property type="entry name" value="MFS_dom"/>
</dbReference>
<dbReference type="Proteomes" id="UP001165489">
    <property type="component" value="Unassembled WGS sequence"/>
</dbReference>
<feature type="transmembrane region" description="Helical" evidence="4">
    <location>
        <begin position="220"/>
        <end position="242"/>
    </location>
</feature>
<keyword evidence="7" id="KW-1185">Reference proteome</keyword>
<keyword evidence="2 4" id="KW-1133">Transmembrane helix</keyword>
<dbReference type="PROSITE" id="PS50850">
    <property type="entry name" value="MFS"/>
    <property type="match status" value="1"/>
</dbReference>
<dbReference type="PANTHER" id="PTHR23531:SF1">
    <property type="entry name" value="QUINOLENE RESISTANCE PROTEIN NORA"/>
    <property type="match status" value="1"/>
</dbReference>
<dbReference type="InterPro" id="IPR036259">
    <property type="entry name" value="MFS_trans_sf"/>
</dbReference>
<feature type="transmembrane region" description="Helical" evidence="4">
    <location>
        <begin position="55"/>
        <end position="74"/>
    </location>
</feature>
<evidence type="ECO:0000256" key="1">
    <source>
        <dbReference type="ARBA" id="ARBA00022692"/>
    </source>
</evidence>
<sequence>MTIKNQSMQRSRILPTFFTLNFFILCISSFLFFASFNMIIPELPAYLSSLGGEDYKGLIISLFTLTAGLSRPFSGKLADKIGRIPVMVFGATVCFIVSLLYPLISSVAGFLLLRFVHGFSTGFTPTGTSAFVADIVPFNKRGEAMGIQSLFGSLGMAAGPALGGLIAANYGINPLFYTSAATAIASILIILRLKETVLEREKLNFNHFKLKKHEIIEKRVWMPSSVLFLAVFSFGIVLTIIPDYSTFLGIKNKGLFFAVFTLSSLGIRVIAGKASDRYGRIPVLKVSTLSMAIAMLMIALSSTSTHLLLAGVVFGASVGMNSPTISAWTIDLSLDQFRGRALATMYIALEAGIGIGAISSGFLFGNNTSNFPIVFLSGALSALLAFILLMFISKRHASMGNDEQNYREK</sequence>
<feature type="transmembrane region" description="Helical" evidence="4">
    <location>
        <begin position="174"/>
        <end position="193"/>
    </location>
</feature>
<protein>
    <submittedName>
        <fullName evidence="6">MFS transporter</fullName>
    </submittedName>
</protein>
<dbReference type="Gene3D" id="1.20.1250.20">
    <property type="entry name" value="MFS general substrate transporter like domains"/>
    <property type="match status" value="2"/>
</dbReference>
<dbReference type="InterPro" id="IPR052714">
    <property type="entry name" value="MFS_Exporter"/>
</dbReference>